<feature type="domain" description="Helicase ATP-binding" evidence="13">
    <location>
        <begin position="194"/>
        <end position="357"/>
    </location>
</feature>
<dbReference type="EC" id="5.6.2.4" evidence="12"/>
<dbReference type="InterPro" id="IPR005259">
    <property type="entry name" value="PriA"/>
</dbReference>
<evidence type="ECO:0000256" key="9">
    <source>
        <dbReference type="ARBA" id="ARBA00023125"/>
    </source>
</evidence>
<evidence type="ECO:0000256" key="2">
    <source>
        <dbReference type="ARBA" id="ARBA00022705"/>
    </source>
</evidence>
<dbReference type="InterPro" id="IPR011545">
    <property type="entry name" value="DEAD/DEAH_box_helicase_dom"/>
</dbReference>
<evidence type="ECO:0000256" key="7">
    <source>
        <dbReference type="ARBA" id="ARBA00022833"/>
    </source>
</evidence>
<dbReference type="GO" id="GO:1990077">
    <property type="term" value="C:primosome complex"/>
    <property type="evidence" value="ECO:0007669"/>
    <property type="project" value="UniProtKB-UniRule"/>
</dbReference>
<evidence type="ECO:0000256" key="5">
    <source>
        <dbReference type="ARBA" id="ARBA00022801"/>
    </source>
</evidence>
<evidence type="ECO:0000256" key="10">
    <source>
        <dbReference type="ARBA" id="ARBA00023235"/>
    </source>
</evidence>
<dbReference type="GO" id="GO:0008270">
    <property type="term" value="F:zinc ion binding"/>
    <property type="evidence" value="ECO:0007669"/>
    <property type="project" value="UniProtKB-UniRule"/>
</dbReference>
<keyword evidence="8 12" id="KW-0067">ATP-binding</keyword>
<dbReference type="InterPro" id="IPR042115">
    <property type="entry name" value="PriA_3primeBD_sf"/>
</dbReference>
<keyword evidence="7 12" id="KW-0862">Zinc</keyword>
<keyword evidence="5 12" id="KW-0378">Hydrolase</keyword>
<dbReference type="InterPro" id="IPR027417">
    <property type="entry name" value="P-loop_NTPase"/>
</dbReference>
<dbReference type="GO" id="GO:0043138">
    <property type="term" value="F:3'-5' DNA helicase activity"/>
    <property type="evidence" value="ECO:0007669"/>
    <property type="project" value="UniProtKB-EC"/>
</dbReference>
<evidence type="ECO:0000256" key="3">
    <source>
        <dbReference type="ARBA" id="ARBA00022723"/>
    </source>
</evidence>
<feature type="binding site" evidence="12">
    <location>
        <position position="415"/>
    </location>
    <ligand>
        <name>Zn(2+)</name>
        <dbReference type="ChEBI" id="CHEBI:29105"/>
        <label>1</label>
    </ligand>
</feature>
<dbReference type="PANTHER" id="PTHR30580">
    <property type="entry name" value="PRIMOSOMAL PROTEIN N"/>
    <property type="match status" value="1"/>
</dbReference>
<keyword evidence="6 12" id="KW-0347">Helicase</keyword>
<comment type="similarity">
    <text evidence="12">Belongs to the helicase family. PriA subfamily.</text>
</comment>
<gene>
    <name evidence="12 14" type="primary">priA</name>
    <name evidence="14" type="ORF">FEF65_00730</name>
</gene>
<protein>
    <recommendedName>
        <fullName evidence="12">Replication restart protein PriA</fullName>
    </recommendedName>
    <alternativeName>
        <fullName evidence="12">ATP-dependent DNA helicase PriA</fullName>
        <ecNumber evidence="12">5.6.2.4</ecNumber>
    </alternativeName>
    <alternativeName>
        <fullName evidence="12">DNA 3'-5' helicase PriA</fullName>
    </alternativeName>
</protein>
<keyword evidence="15" id="KW-1185">Reference proteome</keyword>
<dbReference type="SMART" id="SM00487">
    <property type="entry name" value="DEXDc"/>
    <property type="match status" value="1"/>
</dbReference>
<dbReference type="GO" id="GO:0006302">
    <property type="term" value="P:double-strand break repair"/>
    <property type="evidence" value="ECO:0007669"/>
    <property type="project" value="InterPro"/>
</dbReference>
<dbReference type="GO" id="GO:0006310">
    <property type="term" value="P:DNA recombination"/>
    <property type="evidence" value="ECO:0007669"/>
    <property type="project" value="InterPro"/>
</dbReference>
<feature type="binding site" evidence="12">
    <location>
        <position position="455"/>
    </location>
    <ligand>
        <name>Zn(2+)</name>
        <dbReference type="ChEBI" id="CHEBI:29105"/>
        <label>1</label>
    </ligand>
</feature>
<dbReference type="GO" id="GO:0006269">
    <property type="term" value="P:DNA replication, synthesis of primer"/>
    <property type="evidence" value="ECO:0007669"/>
    <property type="project" value="UniProtKB-KW"/>
</dbReference>
<dbReference type="FunFam" id="3.40.50.300:FF:000489">
    <property type="entry name" value="Primosome assembly protein PriA"/>
    <property type="match status" value="1"/>
</dbReference>
<evidence type="ECO:0000256" key="12">
    <source>
        <dbReference type="HAMAP-Rule" id="MF_00983"/>
    </source>
</evidence>
<evidence type="ECO:0000256" key="1">
    <source>
        <dbReference type="ARBA" id="ARBA00022515"/>
    </source>
</evidence>
<keyword evidence="3 12" id="KW-0479">Metal-binding</keyword>
<comment type="subunit">
    <text evidence="12">Component of the replication restart primosome.</text>
</comment>
<sequence>MACVEVAVFSPLPGSFTYSWPEELGEACAGIRVRVPFGKGFRNGVVLRLLRSAPEGVELKTISDRLDVQPLYDAARMQWLDRVRRYYLATHGEVWQLALAWAAHDDHRRFRCPDIGAFEKAYPLLAGLFINKRALSLKKMAAGLVTAPLVHAVHSACHAGLLNEVIQKPLLEHSEGKPFELQLTEAQTIAVDHVTGAAGFTPFLLFGCTGSGKTEVYLRAAAEMIRRGGRVLVLVPEIGLTPMWIARLQARFARVAVWHSAMTERERLAVRQHLDHTDILIGTRSALFLPLPHLSMIVVDEEHDGSFKQLDGIAYSARDMAVLLAQQLNIPIVLGSATPSLESWRQAEAGHYQRIDLASRIAVHALQVKPKIIDMRQVDGPVSPQLQHALQQTLEAGDQSILFLNRRGYAPALQCCACGDVPQCPACSMSLTLHRKAAQLRCHSCGFSRRVPLCCEACGEPALMPMGDGTEKLDEWLTEHLPALRFARFDRDMVTSHTRLSEILAAFERRELDCLLGTQMLVKGHDFPHVTLVGVINADQGMSLPDFRAGERWWQQMTQVTGRAGRGDKPGHMLIQTRMPDAPWLSRIGESEAEATMHEELELRRMLNYPPFARWVRVLFSAAHADRAVQAAEAFASRCHDLSDVMISGPMPCPLERVAGRYRFEVLLRDVSRQLLPWKLAALLDTLPVPSGVRRRVDVDPQDMM</sequence>
<dbReference type="RefSeq" id="WP_138237870.1">
    <property type="nucleotide sequence ID" value="NZ_VBRY01000001.1"/>
</dbReference>
<dbReference type="InterPro" id="IPR040498">
    <property type="entry name" value="PriA_CRR"/>
</dbReference>
<dbReference type="PROSITE" id="PS51192">
    <property type="entry name" value="HELICASE_ATP_BIND_1"/>
    <property type="match status" value="1"/>
</dbReference>
<comment type="caution">
    <text evidence="14">The sequence shown here is derived from an EMBL/GenBank/DDBJ whole genome shotgun (WGS) entry which is preliminary data.</text>
</comment>
<evidence type="ECO:0000256" key="8">
    <source>
        <dbReference type="ARBA" id="ARBA00022840"/>
    </source>
</evidence>
<feature type="binding site" evidence="12">
    <location>
        <position position="442"/>
    </location>
    <ligand>
        <name>Zn(2+)</name>
        <dbReference type="ChEBI" id="CHEBI:29105"/>
        <label>2</label>
    </ligand>
</feature>
<dbReference type="Pfam" id="PF18319">
    <property type="entry name" value="Zn_ribbon_PriA"/>
    <property type="match status" value="1"/>
</dbReference>
<dbReference type="EMBL" id="VBRY01000001">
    <property type="protein sequence ID" value="TLS69055.1"/>
    <property type="molecule type" value="Genomic_DNA"/>
</dbReference>
<dbReference type="InterPro" id="IPR041222">
    <property type="entry name" value="PriA_3primeBD"/>
</dbReference>
<evidence type="ECO:0000259" key="13">
    <source>
        <dbReference type="PROSITE" id="PS51192"/>
    </source>
</evidence>
<feature type="binding site" evidence="12">
    <location>
        <position position="458"/>
    </location>
    <ligand>
        <name>Zn(2+)</name>
        <dbReference type="ChEBI" id="CHEBI:29105"/>
        <label>1</label>
    </ligand>
</feature>
<dbReference type="NCBIfam" id="TIGR00595">
    <property type="entry name" value="priA"/>
    <property type="match status" value="1"/>
</dbReference>
<comment type="cofactor">
    <cofactor evidence="12">
        <name>Zn(2+)</name>
        <dbReference type="ChEBI" id="CHEBI:29105"/>
    </cofactor>
    <text evidence="12">Binds 2 zinc ions per subunit.</text>
</comment>
<comment type="catalytic activity">
    <reaction evidence="11 12">
        <text>ATP + H2O = ADP + phosphate + H(+)</text>
        <dbReference type="Rhea" id="RHEA:13065"/>
        <dbReference type="ChEBI" id="CHEBI:15377"/>
        <dbReference type="ChEBI" id="CHEBI:15378"/>
        <dbReference type="ChEBI" id="CHEBI:30616"/>
        <dbReference type="ChEBI" id="CHEBI:43474"/>
        <dbReference type="ChEBI" id="CHEBI:456216"/>
        <dbReference type="EC" id="5.6.2.4"/>
    </reaction>
</comment>
<keyword evidence="9 12" id="KW-0238">DNA-binding</keyword>
<feature type="binding site" evidence="12">
    <location>
        <position position="418"/>
    </location>
    <ligand>
        <name>Zn(2+)</name>
        <dbReference type="ChEBI" id="CHEBI:29105"/>
        <label>1</label>
    </ligand>
</feature>
<accession>A0A5R9GVX3</accession>
<dbReference type="Pfam" id="PF17764">
    <property type="entry name" value="PriA_3primeBD"/>
    <property type="match status" value="1"/>
</dbReference>
<name>A0A5R9GVX3_9PROT</name>
<comment type="catalytic activity">
    <reaction evidence="12">
        <text>Couples ATP hydrolysis with the unwinding of duplex DNA by translocating in the 3'-5' direction.</text>
        <dbReference type="EC" id="5.6.2.4"/>
    </reaction>
</comment>
<keyword evidence="4 12" id="KW-0547">Nucleotide-binding</keyword>
<dbReference type="Gene3D" id="3.40.1440.60">
    <property type="entry name" value="PriA, 3(prime) DNA-binding domain"/>
    <property type="match status" value="1"/>
</dbReference>
<dbReference type="GO" id="GO:0006270">
    <property type="term" value="P:DNA replication initiation"/>
    <property type="evidence" value="ECO:0007669"/>
    <property type="project" value="TreeGrafter"/>
</dbReference>
<evidence type="ECO:0000313" key="14">
    <source>
        <dbReference type="EMBL" id="TLS69055.1"/>
    </source>
</evidence>
<proteinExistence type="inferred from homology"/>
<feature type="binding site" evidence="12">
    <location>
        <position position="445"/>
    </location>
    <ligand>
        <name>Zn(2+)</name>
        <dbReference type="ChEBI" id="CHEBI:29105"/>
        <label>2</label>
    </ligand>
</feature>
<feature type="binding site" evidence="12">
    <location>
        <position position="424"/>
    </location>
    <ligand>
        <name>Zn(2+)</name>
        <dbReference type="ChEBI" id="CHEBI:29105"/>
        <label>2</label>
    </ligand>
</feature>
<dbReference type="InterPro" id="IPR041236">
    <property type="entry name" value="PriA_C"/>
</dbReference>
<dbReference type="GO" id="GO:0003677">
    <property type="term" value="F:DNA binding"/>
    <property type="evidence" value="ECO:0007669"/>
    <property type="project" value="UniProtKB-UniRule"/>
</dbReference>
<keyword evidence="10 12" id="KW-0413">Isomerase</keyword>
<keyword evidence="2 12" id="KW-0235">DNA replication</keyword>
<dbReference type="Pfam" id="PF00271">
    <property type="entry name" value="Helicase_C"/>
    <property type="match status" value="1"/>
</dbReference>
<dbReference type="GO" id="GO:0016887">
    <property type="term" value="F:ATP hydrolysis activity"/>
    <property type="evidence" value="ECO:0007669"/>
    <property type="project" value="RHEA"/>
</dbReference>
<dbReference type="HAMAP" id="MF_00983">
    <property type="entry name" value="PriA"/>
    <property type="match status" value="1"/>
</dbReference>
<dbReference type="SMART" id="SM00490">
    <property type="entry name" value="HELICc"/>
    <property type="match status" value="1"/>
</dbReference>
<organism evidence="14 15">
    <name type="scientific">Mariprofundus erugo</name>
    <dbReference type="NCBI Taxonomy" id="2528639"/>
    <lineage>
        <taxon>Bacteria</taxon>
        <taxon>Pseudomonadati</taxon>
        <taxon>Pseudomonadota</taxon>
        <taxon>Candidatius Mariprofundia</taxon>
        <taxon>Mariprofundales</taxon>
        <taxon>Mariprofundaceae</taxon>
        <taxon>Mariprofundus</taxon>
    </lineage>
</organism>
<dbReference type="PANTHER" id="PTHR30580:SF0">
    <property type="entry name" value="PRIMOSOMAL PROTEIN N"/>
    <property type="match status" value="1"/>
</dbReference>
<evidence type="ECO:0000256" key="11">
    <source>
        <dbReference type="ARBA" id="ARBA00048988"/>
    </source>
</evidence>
<dbReference type="InterPro" id="IPR014001">
    <property type="entry name" value="Helicase_ATP-bd"/>
</dbReference>
<dbReference type="SUPFAM" id="SSF52540">
    <property type="entry name" value="P-loop containing nucleoside triphosphate hydrolases"/>
    <property type="match status" value="2"/>
</dbReference>
<dbReference type="GO" id="GO:0005524">
    <property type="term" value="F:ATP binding"/>
    <property type="evidence" value="ECO:0007669"/>
    <property type="project" value="UniProtKB-UniRule"/>
</dbReference>
<dbReference type="CDD" id="cd17929">
    <property type="entry name" value="DEXHc_priA"/>
    <property type="match status" value="1"/>
</dbReference>
<dbReference type="Gene3D" id="3.40.50.300">
    <property type="entry name" value="P-loop containing nucleotide triphosphate hydrolases"/>
    <property type="match status" value="2"/>
</dbReference>
<dbReference type="InterPro" id="IPR001650">
    <property type="entry name" value="Helicase_C-like"/>
</dbReference>
<dbReference type="Pfam" id="PF00270">
    <property type="entry name" value="DEAD"/>
    <property type="match status" value="1"/>
</dbReference>
<comment type="function">
    <text evidence="12">Initiates the restart of stalled replication forks, which reloads the replicative helicase on sites other than the origin of replication. Recognizes and binds to abandoned replication forks and remodels them to uncover a helicase loading site. Promotes assembly of the primosome at these replication forks.</text>
</comment>
<feature type="binding site" evidence="12">
    <location>
        <position position="427"/>
    </location>
    <ligand>
        <name>Zn(2+)</name>
        <dbReference type="ChEBI" id="CHEBI:29105"/>
        <label>2</label>
    </ligand>
</feature>
<reference evidence="14 15" key="1">
    <citation type="journal article" date="2019" name="Appl. Environ. Microbiol.">
        <title>Environmental Evidence and Genomic Insight of Iron-oxidizing Bacteria Preference Towards More Corrosion Resistant Stainless Steel at Higher Salinities.</title>
        <authorList>
            <person name="Garrison C.E."/>
            <person name="Price K.A."/>
            <person name="Field E.K."/>
        </authorList>
    </citation>
    <scope>NUCLEOTIDE SEQUENCE [LARGE SCALE GENOMIC DNA]</scope>
    <source>
        <strain evidence="14 15">P3</strain>
    </source>
</reference>
<evidence type="ECO:0000313" key="15">
    <source>
        <dbReference type="Proteomes" id="UP000306585"/>
    </source>
</evidence>
<evidence type="ECO:0000256" key="6">
    <source>
        <dbReference type="ARBA" id="ARBA00022806"/>
    </source>
</evidence>
<keyword evidence="1 12" id="KW-0639">Primosome</keyword>
<dbReference type="Pfam" id="PF18074">
    <property type="entry name" value="PriA_C"/>
    <property type="match status" value="1"/>
</dbReference>
<dbReference type="AlphaFoldDB" id="A0A5R9GVX3"/>
<dbReference type="Proteomes" id="UP000306585">
    <property type="component" value="Unassembled WGS sequence"/>
</dbReference>
<evidence type="ECO:0000256" key="4">
    <source>
        <dbReference type="ARBA" id="ARBA00022741"/>
    </source>
</evidence>